<dbReference type="AlphaFoldDB" id="A0AAU9X5U9"/>
<keyword evidence="2" id="KW-1185">Reference proteome</keyword>
<name>A0AAU9X5U9_9CNID</name>
<organism evidence="1 2">
    <name type="scientific">Pocillopora meandrina</name>
    <dbReference type="NCBI Taxonomy" id="46732"/>
    <lineage>
        <taxon>Eukaryota</taxon>
        <taxon>Metazoa</taxon>
        <taxon>Cnidaria</taxon>
        <taxon>Anthozoa</taxon>
        <taxon>Hexacorallia</taxon>
        <taxon>Scleractinia</taxon>
        <taxon>Astrocoeniina</taxon>
        <taxon>Pocilloporidae</taxon>
        <taxon>Pocillopora</taxon>
    </lineage>
</organism>
<proteinExistence type="predicted"/>
<evidence type="ECO:0000313" key="1">
    <source>
        <dbReference type="EMBL" id="CAH3138304.1"/>
    </source>
</evidence>
<gene>
    <name evidence="1" type="ORF">PMEA_00018364</name>
</gene>
<protein>
    <submittedName>
        <fullName evidence="1">Uncharacterized protein</fullName>
    </submittedName>
</protein>
<evidence type="ECO:0000313" key="2">
    <source>
        <dbReference type="Proteomes" id="UP001159428"/>
    </source>
</evidence>
<reference evidence="1 2" key="1">
    <citation type="submission" date="2022-05" db="EMBL/GenBank/DDBJ databases">
        <authorList>
            <consortium name="Genoscope - CEA"/>
            <person name="William W."/>
        </authorList>
    </citation>
    <scope>NUCLEOTIDE SEQUENCE [LARGE SCALE GENOMIC DNA]</scope>
</reference>
<sequence>MTGLWRNDAKGSDDGIYLIEYAKCCVAPYGMKDVPASCKTANWWGVLDSNNKWATCPDGYFMGGLYRTVDDPWLHNIEEARCCKPEGLPDRYADCYIENVWGSFDGKGLSECRREGYYMAGIFRGDCDKLYCLEEFKCCRMIVSSAIKNFWDLKQRDGLILTERENQYITGLWRNDNKGSNDGIYLIEHAKCCFAPYGVHAQDIPASCKKANCTNKWATCPDGYFMGGLYRTGKDSWLHNIEEARCCKPVGLPAKYADCYDENVWSSFDGKGLSECKRKGYYMAGIFRGECDKLYCLEKPIGCFVDSGAIPRPIPKLVANFRGNIDWHNLNKTVLDCARRVNSKGFRFFGIQFYGECWSGENAELTYNKQGTSKNCFRGLGERKANFVYAFVGERLGVEINFRLT</sequence>
<dbReference type="EMBL" id="CALNXJ010000032">
    <property type="protein sequence ID" value="CAH3138304.1"/>
    <property type="molecule type" value="Genomic_DNA"/>
</dbReference>
<comment type="caution">
    <text evidence="1">The sequence shown here is derived from an EMBL/GenBank/DDBJ whole genome shotgun (WGS) entry which is preliminary data.</text>
</comment>
<dbReference type="Proteomes" id="UP001159428">
    <property type="component" value="Unassembled WGS sequence"/>
</dbReference>
<accession>A0AAU9X5U9</accession>